<organism evidence="3">
    <name type="scientific">Octopus bimaculoides</name>
    <name type="common">California two-spotted octopus</name>
    <dbReference type="NCBI Taxonomy" id="37653"/>
    <lineage>
        <taxon>Eukaryota</taxon>
        <taxon>Metazoa</taxon>
        <taxon>Spiralia</taxon>
        <taxon>Lophotrochozoa</taxon>
        <taxon>Mollusca</taxon>
        <taxon>Cephalopoda</taxon>
        <taxon>Coleoidea</taxon>
        <taxon>Octopodiformes</taxon>
        <taxon>Octopoda</taxon>
        <taxon>Incirrata</taxon>
        <taxon>Octopodidae</taxon>
        <taxon>Octopus</taxon>
    </lineage>
</organism>
<dbReference type="STRING" id="37653.A0A0L8G9K9"/>
<name>A0A0L8G9K9_OCTBM</name>
<dbReference type="KEGG" id="obi:106878347"/>
<dbReference type="SUPFAM" id="SSF75011">
    <property type="entry name" value="3-carboxy-cis,cis-mucoante lactonizing enzyme"/>
    <property type="match status" value="1"/>
</dbReference>
<dbReference type="OrthoDB" id="10252446at2759"/>
<dbReference type="EMBL" id="KQ423103">
    <property type="protein sequence ID" value="KOF73559.1"/>
    <property type="molecule type" value="Genomic_DNA"/>
</dbReference>
<dbReference type="PANTHER" id="PTHR23300">
    <property type="entry name" value="METHANETHIOL OXIDASE"/>
    <property type="match status" value="1"/>
</dbReference>
<evidence type="ECO:0000313" key="3">
    <source>
        <dbReference type="EMBL" id="KOF73559.1"/>
    </source>
</evidence>
<dbReference type="AlphaFoldDB" id="A0A0L8G9K9"/>
<dbReference type="PANTHER" id="PTHR23300:SF0">
    <property type="entry name" value="METHANETHIOL OXIDASE"/>
    <property type="match status" value="1"/>
</dbReference>
<dbReference type="InterPro" id="IPR008826">
    <property type="entry name" value="Se-bd"/>
</dbReference>
<protein>
    <recommendedName>
        <fullName evidence="4">Methanethiol oxidase</fullName>
    </recommendedName>
</protein>
<evidence type="ECO:0000256" key="1">
    <source>
        <dbReference type="ARBA" id="ARBA00005606"/>
    </source>
</evidence>
<dbReference type="Pfam" id="PF05694">
    <property type="entry name" value="SBP56"/>
    <property type="match status" value="1"/>
</dbReference>
<dbReference type="OMA" id="AYDFWWH"/>
<proteinExistence type="inferred from homology"/>
<gene>
    <name evidence="3" type="ORF">OCBIM_22037702mg</name>
</gene>
<evidence type="ECO:0000256" key="2">
    <source>
        <dbReference type="ARBA" id="ARBA00023266"/>
    </source>
</evidence>
<comment type="similarity">
    <text evidence="1">Belongs to the selenium-binding protein family.</text>
</comment>
<sequence length="475" mass="54505">MTCCKGPGYPTPLEAMKGKREEIMYVTCIIPPENRNRPDYLATVDLNPESATYGKVIHRLKMPHIGDEMHHFGWNACSSVCNDASKKRDKIIFPCLLSDRIYVVDIKENLREPKLYRELNTLRDWDCSAPHTSHCLGSGMVMISCMGDAVGNHKGTFILLDEDFNIVRRWENQKCEFGYDFWYQPFHNVMISTEWGSPKCWRKNFDLADLEKDYGRSLNVYNWTTHDLEQVIDLGQDGLIPLEIRFRHDPESPEGFVGCCLGSSIYRIFKAQNKWAAEKVIQVPPKTVENWIMSSMPGLITDIILSLDDRFLYFSNWLHGDIRQYDITNGKKPILVGQLFLGGSILSDSKVKVIKDEELKTQPDPLYINNKRVYGSPQMLQLSLDGKRLYVTFSLYSGWDQQFYPEMTKNGSVMLQVDVNTITGGLTLNRDFCVDFREEPEGPVLAHEMHYPGGDCSTDIWLSDKENPSLLAHKL</sequence>
<keyword evidence="2" id="KW-0711">Selenium</keyword>
<accession>A0A0L8G9K9</accession>
<dbReference type="GO" id="GO:0008430">
    <property type="term" value="F:selenium binding"/>
    <property type="evidence" value="ECO:0007669"/>
    <property type="project" value="InterPro"/>
</dbReference>
<reference evidence="3" key="1">
    <citation type="submission" date="2015-07" db="EMBL/GenBank/DDBJ databases">
        <title>MeaNS - Measles Nucleotide Surveillance Program.</title>
        <authorList>
            <person name="Tran T."/>
            <person name="Druce J."/>
        </authorList>
    </citation>
    <scope>NUCLEOTIDE SEQUENCE</scope>
    <source>
        <strain evidence="3">UCB-OBI-ISO-001</strain>
        <tissue evidence="3">Gonad</tissue>
    </source>
</reference>
<evidence type="ECO:0008006" key="4">
    <source>
        <dbReference type="Google" id="ProtNLM"/>
    </source>
</evidence>